<keyword evidence="6 7" id="KW-0472">Membrane</keyword>
<protein>
    <submittedName>
        <fullName evidence="9">MCE family protein</fullName>
    </submittedName>
</protein>
<keyword evidence="10" id="KW-1185">Reference proteome</keyword>
<dbReference type="GO" id="GO:0005886">
    <property type="term" value="C:plasma membrane"/>
    <property type="evidence" value="ECO:0007669"/>
    <property type="project" value="UniProtKB-SubCell"/>
</dbReference>
<evidence type="ECO:0000256" key="4">
    <source>
        <dbReference type="ARBA" id="ARBA00022692"/>
    </source>
</evidence>
<sequence length="283" mass="30373">MTEPHSNSKSSLLIWVVPLVALLVGGYMIVKDLQEQGPTITIVFEEGSGLEAGKTVLRYKGLAVGTVESVALTGDLSKVEATLQLQKSAKGLAREGSKFWILRPEIGLEGITGLDTLISGPTIQVLPGVGPNRKHFTALDRAPLKGSEVGYTYLLSVDQLGSLKVGSPVLYRQFKVGEVVATSLAPDATGIQIKIQINSPYDKLVRTDSIFWNASGIALKVGLLGAKIQTDSLQSVLAGGIMFATPEGKEGLSPLASENTEFILQPEFDEEWLEWQPSIELDL</sequence>
<feature type="domain" description="Mce/MlaD" evidence="8">
    <location>
        <begin position="150"/>
        <end position="214"/>
    </location>
</feature>
<keyword evidence="4 7" id="KW-0812">Transmembrane</keyword>
<gene>
    <name evidence="9" type="ORF">H5P27_10860</name>
</gene>
<organism evidence="9 10">
    <name type="scientific">Pelagicoccus albus</name>
    <dbReference type="NCBI Taxonomy" id="415222"/>
    <lineage>
        <taxon>Bacteria</taxon>
        <taxon>Pseudomonadati</taxon>
        <taxon>Verrucomicrobiota</taxon>
        <taxon>Opitutia</taxon>
        <taxon>Puniceicoccales</taxon>
        <taxon>Pelagicoccaceae</taxon>
        <taxon>Pelagicoccus</taxon>
    </lineage>
</organism>
<evidence type="ECO:0000256" key="1">
    <source>
        <dbReference type="ARBA" id="ARBA00004533"/>
    </source>
</evidence>
<name>A0A7X1B6P9_9BACT</name>
<keyword evidence="2" id="KW-1003">Cell membrane</keyword>
<dbReference type="AlphaFoldDB" id="A0A7X1B6P9"/>
<feature type="domain" description="Mce/MlaD" evidence="8">
    <location>
        <begin position="36"/>
        <end position="128"/>
    </location>
</feature>
<dbReference type="InterPro" id="IPR051800">
    <property type="entry name" value="PqiA-PqiB_transport"/>
</dbReference>
<keyword evidence="5 7" id="KW-1133">Transmembrane helix</keyword>
<evidence type="ECO:0000256" key="7">
    <source>
        <dbReference type="SAM" id="Phobius"/>
    </source>
</evidence>
<feature type="transmembrane region" description="Helical" evidence="7">
    <location>
        <begin position="12"/>
        <end position="30"/>
    </location>
</feature>
<evidence type="ECO:0000313" key="9">
    <source>
        <dbReference type="EMBL" id="MBC2606542.1"/>
    </source>
</evidence>
<dbReference type="InterPro" id="IPR003399">
    <property type="entry name" value="Mce/MlaD"/>
</dbReference>
<dbReference type="PANTHER" id="PTHR30462">
    <property type="entry name" value="INTERMEMBRANE TRANSPORT PROTEIN PQIB-RELATED"/>
    <property type="match status" value="1"/>
</dbReference>
<evidence type="ECO:0000256" key="6">
    <source>
        <dbReference type="ARBA" id="ARBA00023136"/>
    </source>
</evidence>
<proteinExistence type="predicted"/>
<evidence type="ECO:0000313" key="10">
    <source>
        <dbReference type="Proteomes" id="UP000526501"/>
    </source>
</evidence>
<dbReference type="Proteomes" id="UP000526501">
    <property type="component" value="Unassembled WGS sequence"/>
</dbReference>
<accession>A0A7X1B6P9</accession>
<evidence type="ECO:0000256" key="3">
    <source>
        <dbReference type="ARBA" id="ARBA00022519"/>
    </source>
</evidence>
<dbReference type="PANTHER" id="PTHR30462:SF0">
    <property type="entry name" value="INTERMEMBRANE TRANSPORT PROTEIN YEBT"/>
    <property type="match status" value="1"/>
</dbReference>
<evidence type="ECO:0000256" key="2">
    <source>
        <dbReference type="ARBA" id="ARBA00022475"/>
    </source>
</evidence>
<dbReference type="EMBL" id="JACHVC010000012">
    <property type="protein sequence ID" value="MBC2606542.1"/>
    <property type="molecule type" value="Genomic_DNA"/>
</dbReference>
<evidence type="ECO:0000259" key="8">
    <source>
        <dbReference type="Pfam" id="PF02470"/>
    </source>
</evidence>
<reference evidence="9 10" key="1">
    <citation type="submission" date="2020-07" db="EMBL/GenBank/DDBJ databases">
        <authorList>
            <person name="Feng X."/>
        </authorList>
    </citation>
    <scope>NUCLEOTIDE SEQUENCE [LARGE SCALE GENOMIC DNA]</scope>
    <source>
        <strain evidence="9 10">JCM23202</strain>
    </source>
</reference>
<comment type="caution">
    <text evidence="9">The sequence shown here is derived from an EMBL/GenBank/DDBJ whole genome shotgun (WGS) entry which is preliminary data.</text>
</comment>
<dbReference type="Pfam" id="PF02470">
    <property type="entry name" value="MlaD"/>
    <property type="match status" value="2"/>
</dbReference>
<keyword evidence="3" id="KW-0997">Cell inner membrane</keyword>
<dbReference type="RefSeq" id="WP_185660412.1">
    <property type="nucleotide sequence ID" value="NZ_CAWPOO010000012.1"/>
</dbReference>
<comment type="subcellular location">
    <subcellularLocation>
        <location evidence="1">Cell inner membrane</location>
    </subcellularLocation>
</comment>
<evidence type="ECO:0000256" key="5">
    <source>
        <dbReference type="ARBA" id="ARBA00022989"/>
    </source>
</evidence>